<name>A0AAJ8JQY5_9TREE</name>
<evidence type="ECO:0000313" key="1">
    <source>
        <dbReference type="EMBL" id="WVN86726.1"/>
    </source>
</evidence>
<proteinExistence type="predicted"/>
<protein>
    <submittedName>
        <fullName evidence="1">Uncharacterized protein</fullName>
    </submittedName>
</protein>
<dbReference type="EMBL" id="CP143785">
    <property type="protein sequence ID" value="WVN86726.1"/>
    <property type="molecule type" value="Genomic_DNA"/>
</dbReference>
<dbReference type="AlphaFoldDB" id="A0AAJ8JQY5"/>
<keyword evidence="2" id="KW-1185">Reference proteome</keyword>
<gene>
    <name evidence="1" type="ORF">L203_101898</name>
</gene>
<reference evidence="1" key="1">
    <citation type="submission" date="2016-06" db="EMBL/GenBank/DDBJ databases">
        <authorList>
            <person name="Cuomo C."/>
            <person name="Litvintseva A."/>
            <person name="Heitman J."/>
            <person name="Chen Y."/>
            <person name="Sun S."/>
            <person name="Springer D."/>
            <person name="Dromer F."/>
            <person name="Young S."/>
            <person name="Zeng Q."/>
            <person name="Chapman S."/>
            <person name="Gujja S."/>
            <person name="Saif S."/>
            <person name="Birren B."/>
        </authorList>
    </citation>
    <scope>NUCLEOTIDE SEQUENCE</scope>
    <source>
        <strain evidence="1">CBS 7841</strain>
    </source>
</reference>
<dbReference type="KEGG" id="cdep:91086110"/>
<dbReference type="Proteomes" id="UP000094043">
    <property type="component" value="Chromosome 2"/>
</dbReference>
<evidence type="ECO:0000313" key="2">
    <source>
        <dbReference type="Proteomes" id="UP000094043"/>
    </source>
</evidence>
<accession>A0AAJ8JQY5</accession>
<dbReference type="RefSeq" id="XP_066067426.1">
    <property type="nucleotide sequence ID" value="XM_066211329.1"/>
</dbReference>
<sequence length="143" mass="15986">MTFFFPLLPVSKQTILIRVSSSYSLSSNLNILDGPFLRNGLKTLFQTQLPQSNYDTSNVGKPRDLVADTGLDHSVDISTFASHVQVKMLDMSGKKSWIVTADVYLTFECYMVDSESSQILCCTHRRLSTDPSTASYTSRRSCL</sequence>
<dbReference type="GeneID" id="91086110"/>
<reference evidence="1" key="2">
    <citation type="journal article" date="2022" name="Elife">
        <title>Obligate sexual reproduction of a homothallic fungus closely related to the Cryptococcus pathogenic species complex.</title>
        <authorList>
            <person name="Passer A.R."/>
            <person name="Clancey S.A."/>
            <person name="Shea T."/>
            <person name="David-Palma M."/>
            <person name="Averette A.F."/>
            <person name="Boekhout T."/>
            <person name="Porcel B.M."/>
            <person name="Nowrousian M."/>
            <person name="Cuomo C.A."/>
            <person name="Sun S."/>
            <person name="Heitman J."/>
            <person name="Coelho M.A."/>
        </authorList>
    </citation>
    <scope>NUCLEOTIDE SEQUENCE</scope>
    <source>
        <strain evidence="1">CBS 7841</strain>
    </source>
</reference>
<organism evidence="1 2">
    <name type="scientific">Cryptococcus depauperatus CBS 7841</name>
    <dbReference type="NCBI Taxonomy" id="1295531"/>
    <lineage>
        <taxon>Eukaryota</taxon>
        <taxon>Fungi</taxon>
        <taxon>Dikarya</taxon>
        <taxon>Basidiomycota</taxon>
        <taxon>Agaricomycotina</taxon>
        <taxon>Tremellomycetes</taxon>
        <taxon>Tremellales</taxon>
        <taxon>Cryptococcaceae</taxon>
        <taxon>Cryptococcus</taxon>
    </lineage>
</organism>
<reference evidence="1" key="3">
    <citation type="submission" date="2024-01" db="EMBL/GenBank/DDBJ databases">
        <authorList>
            <person name="Coelho M.A."/>
            <person name="David-Palma M."/>
            <person name="Shea T."/>
            <person name="Sun S."/>
            <person name="Cuomo C.A."/>
            <person name="Heitman J."/>
        </authorList>
    </citation>
    <scope>NUCLEOTIDE SEQUENCE</scope>
    <source>
        <strain evidence="1">CBS 7841</strain>
    </source>
</reference>